<name>A0A8J2NYN5_9HEXA</name>
<dbReference type="EMBL" id="CAJVCH010104159">
    <property type="protein sequence ID" value="CAG7723948.1"/>
    <property type="molecule type" value="Genomic_DNA"/>
</dbReference>
<organism evidence="1 2">
    <name type="scientific">Allacma fusca</name>
    <dbReference type="NCBI Taxonomy" id="39272"/>
    <lineage>
        <taxon>Eukaryota</taxon>
        <taxon>Metazoa</taxon>
        <taxon>Ecdysozoa</taxon>
        <taxon>Arthropoda</taxon>
        <taxon>Hexapoda</taxon>
        <taxon>Collembola</taxon>
        <taxon>Symphypleona</taxon>
        <taxon>Sminthuridae</taxon>
        <taxon>Allacma</taxon>
    </lineage>
</organism>
<dbReference type="Pfam" id="PF08477">
    <property type="entry name" value="Roc"/>
    <property type="match status" value="1"/>
</dbReference>
<proteinExistence type="predicted"/>
<dbReference type="Proteomes" id="UP000708208">
    <property type="component" value="Unassembled WGS sequence"/>
</dbReference>
<dbReference type="AlphaFoldDB" id="A0A8J2NYN5"/>
<reference evidence="1" key="1">
    <citation type="submission" date="2021-06" db="EMBL/GenBank/DDBJ databases">
        <authorList>
            <person name="Hodson N. C."/>
            <person name="Mongue J. A."/>
            <person name="Jaron S. K."/>
        </authorList>
    </citation>
    <scope>NUCLEOTIDE SEQUENCE</scope>
</reference>
<sequence length="178" mass="19773">MKLKLGVIGPTGSGKTTLCNLLGNDGFGDTANTHLPYRPTHSIRITEFPVQNIEGLNYRLEVDCQLWEIGGSPKLKPLWTAVQNNMDGAIVLYDVNNDSHVRDAGAFFMHFVTHAPIGNVFRGQKETGVQKIVGIGQRVRHIAVNLDDDAAYLREEFRHFVGGVAQVLLEREKVVMFT</sequence>
<evidence type="ECO:0000313" key="1">
    <source>
        <dbReference type="EMBL" id="CAG7723948.1"/>
    </source>
</evidence>
<comment type="caution">
    <text evidence="1">The sequence shown here is derived from an EMBL/GenBank/DDBJ whole genome shotgun (WGS) entry which is preliminary data.</text>
</comment>
<gene>
    <name evidence="1" type="ORF">AFUS01_LOCUS13002</name>
</gene>
<accession>A0A8J2NYN5</accession>
<keyword evidence="2" id="KW-1185">Reference proteome</keyword>
<dbReference type="OrthoDB" id="275177at2759"/>
<protein>
    <submittedName>
        <fullName evidence="1">Uncharacterized protein</fullName>
    </submittedName>
</protein>
<evidence type="ECO:0000313" key="2">
    <source>
        <dbReference type="Proteomes" id="UP000708208"/>
    </source>
</evidence>